<dbReference type="InterPro" id="IPR001303">
    <property type="entry name" value="Aldolase_II/adducin_N"/>
</dbReference>
<sequence length="359" mass="39914">MQFAFHGPFDSSPWLHQMRQGLTATMHRYGHEVSATVDAVQLVFHVVNPHRPRPFRRQSKAVFVVGIAEGVPLADSPLTSTYPVLLRSLSNLLIYGGADPQPWAYLVTPELGCYPAPTWEQPTQWFDALYARIAPLATSRLVIDNYFDWDLPAELAQGTRVTAQMRDASRRLDTWQLFPTPYPLQTLLPAEDYRHLQRVFGLGGISYGNLSARHDATRFWMSASGIDKGQIGTVSRDILLVTGYDPALNAMRLSVSPGSHPLRVSVDAVEHWGIYRSHPEIGAMIHIHAWVADIPSTAVNYPCGTVEMGQAMADLLAQDPHPERTIIGLRNHGITATGPDFPDILARLEGRVQTQVPMQ</sequence>
<dbReference type="Gene3D" id="3.40.225.10">
    <property type="entry name" value="Class II aldolase/adducin N-terminal domain"/>
    <property type="match status" value="1"/>
</dbReference>
<dbReference type="AlphaFoldDB" id="A0A2T2XC06"/>
<dbReference type="Pfam" id="PF00596">
    <property type="entry name" value="Aldolase_II"/>
    <property type="match status" value="1"/>
</dbReference>
<dbReference type="EMBL" id="PXYW01000054">
    <property type="protein sequence ID" value="PSR32035.1"/>
    <property type="molecule type" value="Genomic_DNA"/>
</dbReference>
<dbReference type="Proteomes" id="UP000242972">
    <property type="component" value="Unassembled WGS sequence"/>
</dbReference>
<gene>
    <name evidence="2" type="ORF">C7B46_16140</name>
</gene>
<name>A0A2T2XC06_9FIRM</name>
<dbReference type="InterPro" id="IPR036409">
    <property type="entry name" value="Aldolase_II/adducin_N_sf"/>
</dbReference>
<feature type="domain" description="Class II aldolase/adducin N-terminal" evidence="1">
    <location>
        <begin position="191"/>
        <end position="356"/>
    </location>
</feature>
<dbReference type="SMART" id="SM01007">
    <property type="entry name" value="Aldolase_II"/>
    <property type="match status" value="1"/>
</dbReference>
<protein>
    <submittedName>
        <fullName evidence="2">Ribulose phosphate epimerase</fullName>
    </submittedName>
</protein>
<evidence type="ECO:0000259" key="1">
    <source>
        <dbReference type="SMART" id="SM01007"/>
    </source>
</evidence>
<reference evidence="2 3" key="1">
    <citation type="journal article" date="2014" name="BMC Genomics">
        <title>Comparison of environmental and isolate Sulfobacillus genomes reveals diverse carbon, sulfur, nitrogen, and hydrogen metabolisms.</title>
        <authorList>
            <person name="Justice N.B."/>
            <person name="Norman A."/>
            <person name="Brown C.T."/>
            <person name="Singh A."/>
            <person name="Thomas B.C."/>
            <person name="Banfield J.F."/>
        </authorList>
    </citation>
    <scope>NUCLEOTIDE SEQUENCE [LARGE SCALE GENOMIC DNA]</scope>
    <source>
        <strain evidence="2">AMDSBA4</strain>
    </source>
</reference>
<comment type="caution">
    <text evidence="2">The sequence shown here is derived from an EMBL/GenBank/DDBJ whole genome shotgun (WGS) entry which is preliminary data.</text>
</comment>
<accession>A0A2T2XC06</accession>
<proteinExistence type="predicted"/>
<evidence type="ECO:0000313" key="2">
    <source>
        <dbReference type="EMBL" id="PSR32035.1"/>
    </source>
</evidence>
<dbReference type="SUPFAM" id="SSF53639">
    <property type="entry name" value="AraD/HMP-PK domain-like"/>
    <property type="match status" value="1"/>
</dbReference>
<organism evidence="2 3">
    <name type="scientific">Sulfobacillus benefaciens</name>
    <dbReference type="NCBI Taxonomy" id="453960"/>
    <lineage>
        <taxon>Bacteria</taxon>
        <taxon>Bacillati</taxon>
        <taxon>Bacillota</taxon>
        <taxon>Clostridia</taxon>
        <taxon>Eubacteriales</taxon>
        <taxon>Clostridiales Family XVII. Incertae Sedis</taxon>
        <taxon>Sulfobacillus</taxon>
    </lineage>
</organism>
<evidence type="ECO:0000313" key="3">
    <source>
        <dbReference type="Proteomes" id="UP000242972"/>
    </source>
</evidence>